<protein>
    <submittedName>
        <fullName evidence="1">Uncharacterized protein</fullName>
    </submittedName>
</protein>
<dbReference type="AlphaFoldDB" id="T0YHM1"/>
<proteinExistence type="predicted"/>
<comment type="caution">
    <text evidence="1">The sequence shown here is derived from an EMBL/GenBank/DDBJ whole genome shotgun (WGS) entry which is preliminary data.</text>
</comment>
<dbReference type="EMBL" id="AUZZ01009780">
    <property type="protein sequence ID" value="EQD32558.1"/>
    <property type="molecule type" value="Genomic_DNA"/>
</dbReference>
<gene>
    <name evidence="1" type="ORF">B2A_13500</name>
</gene>
<sequence>MCCGGHLRGMRIVADRRGVIRLAVTGLTGEPPLTPLSGRQLLRHPHAGSAAARDTLTFLAYRQKFLAGSWRFDTYFGRDTL</sequence>
<name>T0YHM1_9ZZZZ</name>
<organism evidence="1">
    <name type="scientific">mine drainage metagenome</name>
    <dbReference type="NCBI Taxonomy" id="410659"/>
    <lineage>
        <taxon>unclassified sequences</taxon>
        <taxon>metagenomes</taxon>
        <taxon>ecological metagenomes</taxon>
    </lineage>
</organism>
<feature type="non-terminal residue" evidence="1">
    <location>
        <position position="81"/>
    </location>
</feature>
<reference evidence="1" key="2">
    <citation type="journal article" date="2014" name="ISME J.">
        <title>Microbial stratification in low pH oxic and suboxic macroscopic growths along an acid mine drainage.</title>
        <authorList>
            <person name="Mendez-Garcia C."/>
            <person name="Mesa V."/>
            <person name="Sprenger R.R."/>
            <person name="Richter M."/>
            <person name="Diez M.S."/>
            <person name="Solano J."/>
            <person name="Bargiela R."/>
            <person name="Golyshina O.V."/>
            <person name="Manteca A."/>
            <person name="Ramos J.L."/>
            <person name="Gallego J.R."/>
            <person name="Llorente I."/>
            <person name="Martins Dos Santos V.A."/>
            <person name="Jensen O.N."/>
            <person name="Pelaez A.I."/>
            <person name="Sanchez J."/>
            <person name="Ferrer M."/>
        </authorList>
    </citation>
    <scope>NUCLEOTIDE SEQUENCE</scope>
</reference>
<evidence type="ECO:0000313" key="1">
    <source>
        <dbReference type="EMBL" id="EQD32558.1"/>
    </source>
</evidence>
<accession>T0YHM1</accession>
<reference evidence="1" key="1">
    <citation type="submission" date="2013-08" db="EMBL/GenBank/DDBJ databases">
        <authorList>
            <person name="Mendez C."/>
            <person name="Richter M."/>
            <person name="Ferrer M."/>
            <person name="Sanchez J."/>
        </authorList>
    </citation>
    <scope>NUCLEOTIDE SEQUENCE</scope>
</reference>